<dbReference type="RefSeq" id="WP_077025635.1">
    <property type="nucleotide sequence ID" value="NZ_CP017641.1"/>
</dbReference>
<name>A0A1P8WJT9_9PLAN</name>
<evidence type="ECO:0000256" key="1">
    <source>
        <dbReference type="PROSITE-ProRule" id="PRU00339"/>
    </source>
</evidence>
<evidence type="ECO:0000313" key="3">
    <source>
        <dbReference type="EMBL" id="APZ94313.1"/>
    </source>
</evidence>
<dbReference type="AlphaFoldDB" id="A0A1P8WJT9"/>
<keyword evidence="4" id="KW-1185">Reference proteome</keyword>
<protein>
    <submittedName>
        <fullName evidence="3">Bacteriophage N4 receptor, outer membrane subunit</fullName>
    </submittedName>
</protein>
<dbReference type="OrthoDB" id="281483at2"/>
<dbReference type="Gene3D" id="1.25.40.10">
    <property type="entry name" value="Tetratricopeptide repeat domain"/>
    <property type="match status" value="1"/>
</dbReference>
<feature type="region of interest" description="Disordered" evidence="2">
    <location>
        <begin position="97"/>
        <end position="126"/>
    </location>
</feature>
<evidence type="ECO:0000256" key="2">
    <source>
        <dbReference type="SAM" id="MobiDB-lite"/>
    </source>
</evidence>
<organism evidence="3 4">
    <name type="scientific">Fuerstiella marisgermanici</name>
    <dbReference type="NCBI Taxonomy" id="1891926"/>
    <lineage>
        <taxon>Bacteria</taxon>
        <taxon>Pseudomonadati</taxon>
        <taxon>Planctomycetota</taxon>
        <taxon>Planctomycetia</taxon>
        <taxon>Planctomycetales</taxon>
        <taxon>Planctomycetaceae</taxon>
        <taxon>Fuerstiella</taxon>
    </lineage>
</organism>
<accession>A0A1P8WJT9</accession>
<dbReference type="SUPFAM" id="SSF48452">
    <property type="entry name" value="TPR-like"/>
    <property type="match status" value="1"/>
</dbReference>
<dbReference type="InterPro" id="IPR011990">
    <property type="entry name" value="TPR-like_helical_dom_sf"/>
</dbReference>
<dbReference type="PROSITE" id="PS50005">
    <property type="entry name" value="TPR"/>
    <property type="match status" value="1"/>
</dbReference>
<dbReference type="Pfam" id="PF13432">
    <property type="entry name" value="TPR_16"/>
    <property type="match status" value="1"/>
</dbReference>
<feature type="repeat" description="TPR" evidence="1">
    <location>
        <begin position="8"/>
        <end position="41"/>
    </location>
</feature>
<dbReference type="SMART" id="SM00028">
    <property type="entry name" value="TPR"/>
    <property type="match status" value="2"/>
</dbReference>
<keyword evidence="3" id="KW-0675">Receptor</keyword>
<dbReference type="InterPro" id="IPR019734">
    <property type="entry name" value="TPR_rpt"/>
</dbReference>
<dbReference type="EMBL" id="CP017641">
    <property type="protein sequence ID" value="APZ94313.1"/>
    <property type="molecule type" value="Genomic_DNA"/>
</dbReference>
<keyword evidence="1" id="KW-0802">TPR repeat</keyword>
<sequence length="126" mass="13573">MSDDQQNPDQMYDAANALKDAGDLEGAVEALFKVLEVDPDHLHANMALGVHLQKLGRLDESIKHAVRVTEIQPDDPFSFTQLSVIYQRCGRIPEAEDAMAQAHVLQGRPASTGQPDSSQHAGGGNG</sequence>
<feature type="compositionally biased region" description="Polar residues" evidence="2">
    <location>
        <begin position="109"/>
        <end position="120"/>
    </location>
</feature>
<reference evidence="3 4" key="1">
    <citation type="journal article" date="2016" name="Front. Microbiol.">
        <title>Fuerstia marisgermanicae gen. nov., sp. nov., an Unusual Member of the Phylum Planctomycetes from the German Wadden Sea.</title>
        <authorList>
            <person name="Kohn T."/>
            <person name="Heuer A."/>
            <person name="Jogler M."/>
            <person name="Vollmers J."/>
            <person name="Boedeker C."/>
            <person name="Bunk B."/>
            <person name="Rast P."/>
            <person name="Borchert D."/>
            <person name="Glockner I."/>
            <person name="Freese H.M."/>
            <person name="Klenk H.P."/>
            <person name="Overmann J."/>
            <person name="Kaster A.K."/>
            <person name="Rohde M."/>
            <person name="Wiegand S."/>
            <person name="Jogler C."/>
        </authorList>
    </citation>
    <scope>NUCLEOTIDE SEQUENCE [LARGE SCALE GENOMIC DNA]</scope>
    <source>
        <strain evidence="3 4">NH11</strain>
    </source>
</reference>
<dbReference type="KEGG" id="fmr:Fuma_03939"/>
<dbReference type="STRING" id="1891926.Fuma_03939"/>
<gene>
    <name evidence="3" type="ORF">Fuma_03939</name>
</gene>
<evidence type="ECO:0000313" key="4">
    <source>
        <dbReference type="Proteomes" id="UP000187735"/>
    </source>
</evidence>
<proteinExistence type="predicted"/>
<dbReference type="Proteomes" id="UP000187735">
    <property type="component" value="Chromosome"/>
</dbReference>